<accession>A0ABM9M5Y5</accession>
<protein>
    <submittedName>
        <fullName evidence="3">ATP-binding protein</fullName>
        <ecNumber evidence="3">2.7.13.3</ecNumber>
    </submittedName>
</protein>
<keyword evidence="3" id="KW-0808">Transferase</keyword>
<dbReference type="Proteomes" id="UP001190465">
    <property type="component" value="Chromosome"/>
</dbReference>
<keyword evidence="1" id="KW-0418">Kinase</keyword>
<dbReference type="InterPro" id="IPR050267">
    <property type="entry name" value="Anti-sigma-factor_SerPK"/>
</dbReference>
<dbReference type="RefSeq" id="WP_308479917.1">
    <property type="nucleotide sequence ID" value="NZ_OY726397.1"/>
</dbReference>
<dbReference type="Gene3D" id="3.30.565.10">
    <property type="entry name" value="Histidine kinase-like ATPase, C-terminal domain"/>
    <property type="match status" value="1"/>
</dbReference>
<keyword evidence="1" id="KW-0723">Serine/threonine-protein kinase</keyword>
<sequence>MPAAESHHRSETADALSVGRLREEFGRWLRQFGLATYRHNDLVLAVNEALANTAEFAYRHQREPGSVTLTAACDPTNGSLAVTVTDEGAWREPTDAGNPQLRGRGIPLMEALADEVVIDCSAHGTTVRMRFDRIGDLSSALA</sequence>
<dbReference type="CDD" id="cd16936">
    <property type="entry name" value="HATPase_RsbW-like"/>
    <property type="match status" value="1"/>
</dbReference>
<dbReference type="InterPro" id="IPR036890">
    <property type="entry name" value="HATPase_C_sf"/>
</dbReference>
<keyword evidence="4" id="KW-1185">Reference proteome</keyword>
<dbReference type="Pfam" id="PF13581">
    <property type="entry name" value="HATPase_c_2"/>
    <property type="match status" value="1"/>
</dbReference>
<dbReference type="SUPFAM" id="SSF55874">
    <property type="entry name" value="ATPase domain of HSP90 chaperone/DNA topoisomerase II/histidine kinase"/>
    <property type="match status" value="1"/>
</dbReference>
<proteinExistence type="predicted"/>
<dbReference type="EMBL" id="OY726397">
    <property type="protein sequence ID" value="CAJ1510500.1"/>
    <property type="molecule type" value="Genomic_DNA"/>
</dbReference>
<reference evidence="3 4" key="1">
    <citation type="submission" date="2023-08" db="EMBL/GenBank/DDBJ databases">
        <authorList>
            <person name="Folkvardsen B D."/>
            <person name="Norman A."/>
        </authorList>
    </citation>
    <scope>NUCLEOTIDE SEQUENCE [LARGE SCALE GENOMIC DNA]</scope>
    <source>
        <strain evidence="3 4">Mu0053</strain>
    </source>
</reference>
<evidence type="ECO:0000313" key="4">
    <source>
        <dbReference type="Proteomes" id="UP001190465"/>
    </source>
</evidence>
<dbReference type="EC" id="2.7.13.3" evidence="3"/>
<dbReference type="PANTHER" id="PTHR35526:SF3">
    <property type="entry name" value="ANTI-SIGMA-F FACTOR RSBW"/>
    <property type="match status" value="1"/>
</dbReference>
<gene>
    <name evidence="3" type="ORF">MU0053_004642</name>
</gene>
<evidence type="ECO:0000259" key="2">
    <source>
        <dbReference type="Pfam" id="PF13581"/>
    </source>
</evidence>
<dbReference type="InterPro" id="IPR003594">
    <property type="entry name" value="HATPase_dom"/>
</dbReference>
<dbReference type="GO" id="GO:0005524">
    <property type="term" value="F:ATP binding"/>
    <property type="evidence" value="ECO:0007669"/>
    <property type="project" value="UniProtKB-KW"/>
</dbReference>
<name>A0ABM9M5Y5_9MYCO</name>
<evidence type="ECO:0000313" key="3">
    <source>
        <dbReference type="EMBL" id="CAJ1510500.1"/>
    </source>
</evidence>
<keyword evidence="3" id="KW-0547">Nucleotide-binding</keyword>
<keyword evidence="3" id="KW-0067">ATP-binding</keyword>
<organism evidence="3 4">
    <name type="scientific">[Mycobacterium] burgundiense</name>
    <dbReference type="NCBI Taxonomy" id="3064286"/>
    <lineage>
        <taxon>Bacteria</taxon>
        <taxon>Bacillati</taxon>
        <taxon>Actinomycetota</taxon>
        <taxon>Actinomycetes</taxon>
        <taxon>Mycobacteriales</taxon>
        <taxon>Mycobacteriaceae</taxon>
        <taxon>Mycolicibacterium</taxon>
    </lineage>
</organism>
<dbReference type="GO" id="GO:0004673">
    <property type="term" value="F:protein histidine kinase activity"/>
    <property type="evidence" value="ECO:0007669"/>
    <property type="project" value="UniProtKB-EC"/>
</dbReference>
<feature type="domain" description="Histidine kinase/HSP90-like ATPase" evidence="2">
    <location>
        <begin position="13"/>
        <end position="131"/>
    </location>
</feature>
<dbReference type="PANTHER" id="PTHR35526">
    <property type="entry name" value="ANTI-SIGMA-F FACTOR RSBW-RELATED"/>
    <property type="match status" value="1"/>
</dbReference>
<evidence type="ECO:0000256" key="1">
    <source>
        <dbReference type="ARBA" id="ARBA00022527"/>
    </source>
</evidence>